<dbReference type="EMBL" id="BGPR01013782">
    <property type="protein sequence ID" value="GBN62192.1"/>
    <property type="molecule type" value="Genomic_DNA"/>
</dbReference>
<evidence type="ECO:0000256" key="1">
    <source>
        <dbReference type="SAM" id="MobiDB-lite"/>
    </source>
</evidence>
<dbReference type="Proteomes" id="UP000499080">
    <property type="component" value="Unassembled WGS sequence"/>
</dbReference>
<dbReference type="AlphaFoldDB" id="A0A4Y2QFL5"/>
<feature type="region of interest" description="Disordered" evidence="1">
    <location>
        <begin position="175"/>
        <end position="196"/>
    </location>
</feature>
<protein>
    <submittedName>
        <fullName evidence="2">Uncharacterized protein</fullName>
    </submittedName>
</protein>
<gene>
    <name evidence="2" type="ORF">AVEN_77212_1</name>
</gene>
<name>A0A4Y2QFL5_ARAVE</name>
<proteinExistence type="predicted"/>
<sequence>MVNKPRATSDEGNQLKRLQLRSGKTAVISTTREACTSQMRGDFTLLAFSLSVWVLVWSGGNEEGTPIYIWMNSARGELHLFSILYARIKIPPAASWQLDENPSKRRNWGPAEMYMPEGHTVQPCAATAPEVPSTASKMRFCPALRHHTGGVFFPGHLPPPRRSCLPSHPRCVLPSRPQPSLQGVFSEEINVGPKKR</sequence>
<comment type="caution">
    <text evidence="2">The sequence shown here is derived from an EMBL/GenBank/DDBJ whole genome shotgun (WGS) entry which is preliminary data.</text>
</comment>
<organism evidence="2 3">
    <name type="scientific">Araneus ventricosus</name>
    <name type="common">Orbweaver spider</name>
    <name type="synonym">Epeira ventricosa</name>
    <dbReference type="NCBI Taxonomy" id="182803"/>
    <lineage>
        <taxon>Eukaryota</taxon>
        <taxon>Metazoa</taxon>
        <taxon>Ecdysozoa</taxon>
        <taxon>Arthropoda</taxon>
        <taxon>Chelicerata</taxon>
        <taxon>Arachnida</taxon>
        <taxon>Araneae</taxon>
        <taxon>Araneomorphae</taxon>
        <taxon>Entelegynae</taxon>
        <taxon>Araneoidea</taxon>
        <taxon>Araneidae</taxon>
        <taxon>Araneus</taxon>
    </lineage>
</organism>
<accession>A0A4Y2QFL5</accession>
<evidence type="ECO:0000313" key="2">
    <source>
        <dbReference type="EMBL" id="GBN62192.1"/>
    </source>
</evidence>
<reference evidence="2 3" key="1">
    <citation type="journal article" date="2019" name="Sci. Rep.">
        <title>Orb-weaving spider Araneus ventricosus genome elucidates the spidroin gene catalogue.</title>
        <authorList>
            <person name="Kono N."/>
            <person name="Nakamura H."/>
            <person name="Ohtoshi R."/>
            <person name="Moran D.A.P."/>
            <person name="Shinohara A."/>
            <person name="Yoshida Y."/>
            <person name="Fujiwara M."/>
            <person name="Mori M."/>
            <person name="Tomita M."/>
            <person name="Arakawa K."/>
        </authorList>
    </citation>
    <scope>NUCLEOTIDE SEQUENCE [LARGE SCALE GENOMIC DNA]</scope>
</reference>
<keyword evidence="3" id="KW-1185">Reference proteome</keyword>
<evidence type="ECO:0000313" key="3">
    <source>
        <dbReference type="Proteomes" id="UP000499080"/>
    </source>
</evidence>